<evidence type="ECO:0000313" key="2">
    <source>
        <dbReference type="EMBL" id="THF51896.1"/>
    </source>
</evidence>
<keyword evidence="3" id="KW-1185">Reference proteome</keyword>
<dbReference type="OrthoDB" id="1148517at2"/>
<comment type="caution">
    <text evidence="2">The sequence shown here is derived from an EMBL/GenBank/DDBJ whole genome shotgun (WGS) entry which is preliminary data.</text>
</comment>
<protein>
    <recommendedName>
        <fullName evidence="4">Secreted protein</fullName>
    </recommendedName>
</protein>
<feature type="signal peptide" evidence="1">
    <location>
        <begin position="1"/>
        <end position="19"/>
    </location>
</feature>
<evidence type="ECO:0008006" key="4">
    <source>
        <dbReference type="Google" id="ProtNLM"/>
    </source>
</evidence>
<gene>
    <name evidence="2" type="ORF">E6C50_09095</name>
</gene>
<dbReference type="EMBL" id="SSNZ01000002">
    <property type="protein sequence ID" value="THF51896.1"/>
    <property type="molecule type" value="Genomic_DNA"/>
</dbReference>
<dbReference type="Proteomes" id="UP000307507">
    <property type="component" value="Unassembled WGS sequence"/>
</dbReference>
<feature type="chain" id="PRO_5020462017" description="Secreted protein" evidence="1">
    <location>
        <begin position="20"/>
        <end position="229"/>
    </location>
</feature>
<dbReference type="RefSeq" id="WP_136402880.1">
    <property type="nucleotide sequence ID" value="NZ_SSNZ01000002.1"/>
</dbReference>
<name>A0A4S4A0Q2_9FLAO</name>
<keyword evidence="1" id="KW-0732">Signal</keyword>
<proteinExistence type="predicted"/>
<evidence type="ECO:0000313" key="3">
    <source>
        <dbReference type="Proteomes" id="UP000307507"/>
    </source>
</evidence>
<accession>A0A4S4A0Q2</accession>
<evidence type="ECO:0000256" key="1">
    <source>
        <dbReference type="SAM" id="SignalP"/>
    </source>
</evidence>
<reference evidence="2 3" key="1">
    <citation type="submission" date="2019-04" db="EMBL/GenBank/DDBJ databases">
        <title>Flavobacterium sp. nov. isolated from construction timber.</title>
        <authorList>
            <person name="Lin S.-Y."/>
            <person name="Chang C.-T."/>
            <person name="Young C.-C."/>
        </authorList>
    </citation>
    <scope>NUCLEOTIDE SEQUENCE [LARGE SCALE GENOMIC DNA]</scope>
    <source>
        <strain evidence="2 3">CC-CTC003</strain>
    </source>
</reference>
<sequence length="229" mass="25589">MRSLYLLFILIGLSASSWAQNDFVTKSKPIPRLKIPAISPDKSSNSTAFPSMNFSSSIFDTPLNPLETLKPTTSSFQIGEDNSKFGAEKEKFANPGDVYVEKLKQDFKGEGNGDSRIFKRDQSFGEIRTKSEYVKIVYRDHEYVDGDMIKFLVNGKIMIPQIILDASFKGTTLGLEKGFNKLDFEALNQGSSGPNTAEFHVYDDKGTLLSANRWDLATGFKATIMIIRE</sequence>
<organism evidence="2 3">
    <name type="scientific">Flavobacterium supellecticarium</name>
    <dbReference type="NCBI Taxonomy" id="2565924"/>
    <lineage>
        <taxon>Bacteria</taxon>
        <taxon>Pseudomonadati</taxon>
        <taxon>Bacteroidota</taxon>
        <taxon>Flavobacteriia</taxon>
        <taxon>Flavobacteriales</taxon>
        <taxon>Flavobacteriaceae</taxon>
        <taxon>Flavobacterium</taxon>
    </lineage>
</organism>
<dbReference type="AlphaFoldDB" id="A0A4S4A0Q2"/>